<accession>A0AA35QSY3</accession>
<name>A0AA35QSY3_GEOBA</name>
<dbReference type="Gene3D" id="2.60.40.10">
    <property type="entry name" value="Immunoglobulins"/>
    <property type="match status" value="1"/>
</dbReference>
<dbReference type="SUPFAM" id="SSF49265">
    <property type="entry name" value="Fibronectin type III"/>
    <property type="match status" value="1"/>
</dbReference>
<dbReference type="CDD" id="cd00063">
    <property type="entry name" value="FN3"/>
    <property type="match status" value="1"/>
</dbReference>
<keyword evidence="1" id="KW-0732">Signal</keyword>
<dbReference type="InterPro" id="IPR013783">
    <property type="entry name" value="Ig-like_fold"/>
</dbReference>
<feature type="chain" id="PRO_5041423979" description="Fibronectin type-III domain-containing protein" evidence="1">
    <location>
        <begin position="20"/>
        <end position="386"/>
    </location>
</feature>
<dbReference type="SMART" id="SM00060">
    <property type="entry name" value="FN3"/>
    <property type="match status" value="1"/>
</dbReference>
<dbReference type="PROSITE" id="PS50853">
    <property type="entry name" value="FN3"/>
    <property type="match status" value="1"/>
</dbReference>
<organism evidence="3 4">
    <name type="scientific">Geodia barretti</name>
    <name type="common">Barrett's horny sponge</name>
    <dbReference type="NCBI Taxonomy" id="519541"/>
    <lineage>
        <taxon>Eukaryota</taxon>
        <taxon>Metazoa</taxon>
        <taxon>Porifera</taxon>
        <taxon>Demospongiae</taxon>
        <taxon>Heteroscleromorpha</taxon>
        <taxon>Tetractinellida</taxon>
        <taxon>Astrophorina</taxon>
        <taxon>Geodiidae</taxon>
        <taxon>Geodia</taxon>
    </lineage>
</organism>
<proteinExistence type="predicted"/>
<evidence type="ECO:0000256" key="1">
    <source>
        <dbReference type="SAM" id="SignalP"/>
    </source>
</evidence>
<feature type="domain" description="Fibronectin type-III" evidence="2">
    <location>
        <begin position="241"/>
        <end position="339"/>
    </location>
</feature>
<reference evidence="3" key="1">
    <citation type="submission" date="2023-03" db="EMBL/GenBank/DDBJ databases">
        <authorList>
            <person name="Steffen K."/>
            <person name="Cardenas P."/>
        </authorList>
    </citation>
    <scope>NUCLEOTIDE SEQUENCE</scope>
</reference>
<dbReference type="EMBL" id="CASHTH010000040">
    <property type="protein sequence ID" value="CAI7989840.1"/>
    <property type="molecule type" value="Genomic_DNA"/>
</dbReference>
<dbReference type="Proteomes" id="UP001174909">
    <property type="component" value="Unassembled WGS sequence"/>
</dbReference>
<evidence type="ECO:0000259" key="2">
    <source>
        <dbReference type="PROSITE" id="PS50853"/>
    </source>
</evidence>
<evidence type="ECO:0000313" key="3">
    <source>
        <dbReference type="EMBL" id="CAI7989840.1"/>
    </source>
</evidence>
<evidence type="ECO:0000313" key="4">
    <source>
        <dbReference type="Proteomes" id="UP001174909"/>
    </source>
</evidence>
<keyword evidence="4" id="KW-1185">Reference proteome</keyword>
<gene>
    <name evidence="3" type="ORF">GBAR_LOCUS349</name>
</gene>
<comment type="caution">
    <text evidence="3">The sequence shown here is derived from an EMBL/GenBank/DDBJ whole genome shotgun (WGS) entry which is preliminary data.</text>
</comment>
<dbReference type="InterPro" id="IPR003961">
    <property type="entry name" value="FN3_dom"/>
</dbReference>
<dbReference type="InterPro" id="IPR036116">
    <property type="entry name" value="FN3_sf"/>
</dbReference>
<protein>
    <recommendedName>
        <fullName evidence="2">Fibronectin type-III domain-containing protein</fullName>
    </recommendedName>
</protein>
<sequence length="386" mass="41970">MDIVGILCVLSTLLRVAIASEATDLFLTLSDDVDDVIQTEHILITDVSQSSGDTLICWSTRAQRSFSWFHQFIGSEELTELPRVTENKPSYFGWKIEIGRKLEYNKLTLLKEMDTIPIEGVFTCSVGTLYTDIFEEDSVGIHYPICQYREIGKLREGNGKFRVICMSTGGRPLRMSVTGPFGVVENMKNISGKGSVEWVGNDTFSAEVNSTNGTHGDVYGCMASNGVSNASHSFSLKVAGSPTLLLVVQTSATSVIVEWSQPSGGATVTGYVVHYSHGDSNTTKSNMTDSTASKSVPGSSTHALITNLTECYNYTFSVEATSEHLSRMSKIFIFKLGESDLSVNVTAEAVSSTVISVQWDHLRACGPVSHLSVKFSVKYTAVSVLL</sequence>
<dbReference type="Pfam" id="PF00041">
    <property type="entry name" value="fn3"/>
    <property type="match status" value="1"/>
</dbReference>
<feature type="signal peptide" evidence="1">
    <location>
        <begin position="1"/>
        <end position="19"/>
    </location>
</feature>
<dbReference type="AlphaFoldDB" id="A0AA35QSY3"/>